<dbReference type="PANTHER" id="PTHR11654">
    <property type="entry name" value="OLIGOPEPTIDE TRANSPORTER-RELATED"/>
    <property type="match status" value="1"/>
</dbReference>
<dbReference type="Pfam" id="PF00854">
    <property type="entry name" value="PTR2"/>
    <property type="match status" value="1"/>
</dbReference>
<keyword evidence="3 6" id="KW-0812">Transmembrane</keyword>
<keyword evidence="8" id="KW-1185">Reference proteome</keyword>
<evidence type="ECO:0000313" key="7">
    <source>
        <dbReference type="EnsemblPlants" id="HORVU.MOREX.r3.3HG0239850.1"/>
    </source>
</evidence>
<proteinExistence type="inferred from homology"/>
<protein>
    <submittedName>
        <fullName evidence="7">Uncharacterized protein</fullName>
    </submittedName>
</protein>
<reference evidence="7" key="3">
    <citation type="submission" date="2022-01" db="UniProtKB">
        <authorList>
            <consortium name="EnsemblPlants"/>
        </authorList>
    </citation>
    <scope>IDENTIFICATION</scope>
    <source>
        <strain evidence="7">subsp. vulgare</strain>
    </source>
</reference>
<dbReference type="InterPro" id="IPR000109">
    <property type="entry name" value="POT_fam"/>
</dbReference>
<dbReference type="Gramene" id="HORVU.MOREX.r3.3HG0239850.1">
    <property type="protein sequence ID" value="HORVU.MOREX.r3.3HG0239850.1"/>
    <property type="gene ID" value="HORVU.MOREX.r3.3HG0239850"/>
</dbReference>
<reference evidence="7" key="2">
    <citation type="submission" date="2020-10" db="EMBL/GenBank/DDBJ databases">
        <authorList>
            <person name="Scholz U."/>
            <person name="Mascher M."/>
            <person name="Fiebig A."/>
        </authorList>
    </citation>
    <scope>NUCLEOTIDE SEQUENCE [LARGE SCALE GENOMIC DNA]</scope>
    <source>
        <strain evidence="7">cv. Morex</strain>
    </source>
</reference>
<name>A0A8I6WQ02_HORVV</name>
<dbReference type="GO" id="GO:0022857">
    <property type="term" value="F:transmembrane transporter activity"/>
    <property type="evidence" value="ECO:0007669"/>
    <property type="project" value="InterPro"/>
</dbReference>
<dbReference type="InterPro" id="IPR036259">
    <property type="entry name" value="MFS_trans_sf"/>
</dbReference>
<evidence type="ECO:0000256" key="4">
    <source>
        <dbReference type="ARBA" id="ARBA00022989"/>
    </source>
</evidence>
<accession>A0A8I6WQ02</accession>
<feature type="transmembrane region" description="Helical" evidence="6">
    <location>
        <begin position="148"/>
        <end position="169"/>
    </location>
</feature>
<comment type="subcellular location">
    <subcellularLocation>
        <location evidence="1">Membrane</location>
        <topology evidence="1">Multi-pass membrane protein</topology>
    </subcellularLocation>
</comment>
<evidence type="ECO:0000256" key="2">
    <source>
        <dbReference type="ARBA" id="ARBA00005982"/>
    </source>
</evidence>
<keyword evidence="4 6" id="KW-1133">Transmembrane helix</keyword>
<feature type="transmembrane region" description="Helical" evidence="6">
    <location>
        <begin position="189"/>
        <end position="212"/>
    </location>
</feature>
<evidence type="ECO:0000256" key="1">
    <source>
        <dbReference type="ARBA" id="ARBA00004141"/>
    </source>
</evidence>
<evidence type="ECO:0000256" key="5">
    <source>
        <dbReference type="ARBA" id="ARBA00023136"/>
    </source>
</evidence>
<sequence length="233" mass="26240">MGASSTRAATGLALMAFLVGMPRNRNLQLPENPNELYEISRSKAAPEVEFVSHRDMPFRFLDRAAIVQAPTAETPSPWRQCRVTHVEHAKTVLAMGSTMNTWVGSFQMQPATLPIIPLGMLILVMPIYEHLFVPFARGVTGHPNGIPYLQRVGVGVVLSIVSMCIAVIVEMYRKKVPSALKSMSTYTGLLVDLFFWLLAVLSFINFLNYLYWASWYKYVKPQDEDENVDEQQV</sequence>
<dbReference type="AlphaFoldDB" id="A0A8I6WQ02"/>
<dbReference type="Proteomes" id="UP000011116">
    <property type="component" value="Chromosome 3H"/>
</dbReference>
<dbReference type="Gene3D" id="1.20.1250.20">
    <property type="entry name" value="MFS general substrate transporter like domains"/>
    <property type="match status" value="1"/>
</dbReference>
<dbReference type="EnsemblPlants" id="HORVU.MOREX.r3.3HG0239850.1">
    <property type="protein sequence ID" value="HORVU.MOREX.r3.3HG0239850.1"/>
    <property type="gene ID" value="HORVU.MOREX.r3.3HG0239850"/>
</dbReference>
<feature type="transmembrane region" description="Helical" evidence="6">
    <location>
        <begin position="111"/>
        <end position="128"/>
    </location>
</feature>
<reference evidence="8" key="1">
    <citation type="journal article" date="2012" name="Nature">
        <title>A physical, genetic and functional sequence assembly of the barley genome.</title>
        <authorList>
            <consortium name="The International Barley Genome Sequencing Consortium"/>
            <person name="Mayer K.F."/>
            <person name="Waugh R."/>
            <person name="Brown J.W."/>
            <person name="Schulman A."/>
            <person name="Langridge P."/>
            <person name="Platzer M."/>
            <person name="Fincher G.B."/>
            <person name="Muehlbauer G.J."/>
            <person name="Sato K."/>
            <person name="Close T.J."/>
            <person name="Wise R.P."/>
            <person name="Stein N."/>
        </authorList>
    </citation>
    <scope>NUCLEOTIDE SEQUENCE [LARGE SCALE GENOMIC DNA]</scope>
    <source>
        <strain evidence="8">cv. Morex</strain>
    </source>
</reference>
<evidence type="ECO:0000313" key="8">
    <source>
        <dbReference type="Proteomes" id="UP000011116"/>
    </source>
</evidence>
<evidence type="ECO:0000256" key="3">
    <source>
        <dbReference type="ARBA" id="ARBA00022692"/>
    </source>
</evidence>
<dbReference type="GO" id="GO:0016020">
    <property type="term" value="C:membrane"/>
    <property type="evidence" value="ECO:0007669"/>
    <property type="project" value="UniProtKB-SubCell"/>
</dbReference>
<keyword evidence="5 6" id="KW-0472">Membrane</keyword>
<organism evidence="7 8">
    <name type="scientific">Hordeum vulgare subsp. vulgare</name>
    <name type="common">Domesticated barley</name>
    <dbReference type="NCBI Taxonomy" id="112509"/>
    <lineage>
        <taxon>Eukaryota</taxon>
        <taxon>Viridiplantae</taxon>
        <taxon>Streptophyta</taxon>
        <taxon>Embryophyta</taxon>
        <taxon>Tracheophyta</taxon>
        <taxon>Spermatophyta</taxon>
        <taxon>Magnoliopsida</taxon>
        <taxon>Liliopsida</taxon>
        <taxon>Poales</taxon>
        <taxon>Poaceae</taxon>
        <taxon>BOP clade</taxon>
        <taxon>Pooideae</taxon>
        <taxon>Triticodae</taxon>
        <taxon>Triticeae</taxon>
        <taxon>Hordeinae</taxon>
        <taxon>Hordeum</taxon>
    </lineage>
</organism>
<comment type="similarity">
    <text evidence="2">Belongs to the major facilitator superfamily. Proton-dependent oligopeptide transporter (POT/PTR) (TC 2.A.17) family.</text>
</comment>
<evidence type="ECO:0000256" key="6">
    <source>
        <dbReference type="SAM" id="Phobius"/>
    </source>
</evidence>